<reference evidence="2 3" key="1">
    <citation type="submission" date="2017-09" db="EMBL/GenBank/DDBJ databases">
        <title>Depth-based differentiation of microbial function through sediment-hosted aquifers and enrichment of novel symbionts in the deep terrestrial subsurface.</title>
        <authorList>
            <person name="Probst A.J."/>
            <person name="Ladd B."/>
            <person name="Jarett J.K."/>
            <person name="Geller-Mcgrath D.E."/>
            <person name="Sieber C.M."/>
            <person name="Emerson J.B."/>
            <person name="Anantharaman K."/>
            <person name="Thomas B.C."/>
            <person name="Malmstrom R."/>
            <person name="Stieglmeier M."/>
            <person name="Klingl A."/>
            <person name="Woyke T."/>
            <person name="Ryan C.M."/>
            <person name="Banfield J.F."/>
        </authorList>
    </citation>
    <scope>NUCLEOTIDE SEQUENCE [LARGE SCALE GENOMIC DNA]</scope>
    <source>
        <strain evidence="2">CG22_combo_CG10-13_8_21_14_all_43_18</strain>
    </source>
</reference>
<evidence type="ECO:0000313" key="3">
    <source>
        <dbReference type="Proteomes" id="UP000231276"/>
    </source>
</evidence>
<dbReference type="AlphaFoldDB" id="A0A2H0DWQ7"/>
<protein>
    <submittedName>
        <fullName evidence="2">Uncharacterized protein</fullName>
    </submittedName>
</protein>
<comment type="caution">
    <text evidence="2">The sequence shown here is derived from an EMBL/GenBank/DDBJ whole genome shotgun (WGS) entry which is preliminary data.</text>
</comment>
<keyword evidence="1" id="KW-1133">Transmembrane helix</keyword>
<feature type="transmembrane region" description="Helical" evidence="1">
    <location>
        <begin position="76"/>
        <end position="97"/>
    </location>
</feature>
<sequence length="123" mass="13777">MKKSLGAIFLSSLPPSFVLAVEKPTSFKELIFLFVEIVRNLIPLFMLLAVLYFFWGIALFIRNTGGGKEKEEAKSIMLWGIIALFVMVSVWGIVGLLKRTFIPGGSADTTFIFPDINFEVPEE</sequence>
<dbReference type="EMBL" id="PCTS01000015">
    <property type="protein sequence ID" value="PIP86613.1"/>
    <property type="molecule type" value="Genomic_DNA"/>
</dbReference>
<keyword evidence="1" id="KW-0812">Transmembrane</keyword>
<proteinExistence type="predicted"/>
<evidence type="ECO:0000256" key="1">
    <source>
        <dbReference type="SAM" id="Phobius"/>
    </source>
</evidence>
<dbReference type="InterPro" id="IPR043993">
    <property type="entry name" value="T4SS_pilin"/>
</dbReference>
<accession>A0A2H0DWQ7</accession>
<keyword evidence="1" id="KW-0472">Membrane</keyword>
<dbReference type="Pfam" id="PF18895">
    <property type="entry name" value="T4SS_pilin"/>
    <property type="match status" value="1"/>
</dbReference>
<evidence type="ECO:0000313" key="2">
    <source>
        <dbReference type="EMBL" id="PIP86613.1"/>
    </source>
</evidence>
<organism evidence="2 3">
    <name type="scientific">Candidatus Campbellbacteria bacterium CG22_combo_CG10-13_8_21_14_all_43_18</name>
    <dbReference type="NCBI Taxonomy" id="1974530"/>
    <lineage>
        <taxon>Bacteria</taxon>
        <taxon>Candidatus Campbelliibacteriota</taxon>
    </lineage>
</organism>
<gene>
    <name evidence="2" type="ORF">COW82_01160</name>
</gene>
<dbReference type="Proteomes" id="UP000231276">
    <property type="component" value="Unassembled WGS sequence"/>
</dbReference>
<name>A0A2H0DWQ7_9BACT</name>
<feature type="transmembrane region" description="Helical" evidence="1">
    <location>
        <begin position="30"/>
        <end position="55"/>
    </location>
</feature>